<keyword evidence="13" id="KW-1185">Reference proteome</keyword>
<evidence type="ECO:0000256" key="10">
    <source>
        <dbReference type="ARBA" id="ARBA00050776"/>
    </source>
</evidence>
<dbReference type="OrthoDB" id="9808002at2"/>
<dbReference type="Pfam" id="PF00266">
    <property type="entry name" value="Aminotran_5"/>
    <property type="match status" value="1"/>
</dbReference>
<comment type="cofactor">
    <cofactor evidence="1">
        <name>pyridoxal 5'-phosphate</name>
        <dbReference type="ChEBI" id="CHEBI:597326"/>
    </cofactor>
</comment>
<comment type="function">
    <text evidence="2">Catalyzes the removal of elemental sulfur atoms from cysteine to produce alanine. Seems to participate in the biosynthesis of the nitrogenase metalloclusters by providing the inorganic sulfur required for the Fe-S core formation.</text>
</comment>
<name>A0A4Q2KMR7_9SPHN</name>
<dbReference type="Gene3D" id="3.90.1150.10">
    <property type="entry name" value="Aspartate Aminotransferase, domain 1"/>
    <property type="match status" value="1"/>
</dbReference>
<evidence type="ECO:0000256" key="7">
    <source>
        <dbReference type="ARBA" id="ARBA00022898"/>
    </source>
</evidence>
<evidence type="ECO:0000256" key="9">
    <source>
        <dbReference type="ARBA" id="ARBA00023014"/>
    </source>
</evidence>
<evidence type="ECO:0000256" key="3">
    <source>
        <dbReference type="ARBA" id="ARBA00006490"/>
    </source>
</evidence>
<evidence type="ECO:0000313" key="12">
    <source>
        <dbReference type="EMBL" id="RXZ65757.1"/>
    </source>
</evidence>
<evidence type="ECO:0000256" key="6">
    <source>
        <dbReference type="ARBA" id="ARBA00022723"/>
    </source>
</evidence>
<comment type="catalytic activity">
    <reaction evidence="10">
        <text>(sulfur carrier)-H + L-cysteine = (sulfur carrier)-SH + L-alanine</text>
        <dbReference type="Rhea" id="RHEA:43892"/>
        <dbReference type="Rhea" id="RHEA-COMP:14737"/>
        <dbReference type="Rhea" id="RHEA-COMP:14739"/>
        <dbReference type="ChEBI" id="CHEBI:29917"/>
        <dbReference type="ChEBI" id="CHEBI:35235"/>
        <dbReference type="ChEBI" id="CHEBI:57972"/>
        <dbReference type="ChEBI" id="CHEBI:64428"/>
        <dbReference type="EC" id="2.8.1.7"/>
    </reaction>
</comment>
<evidence type="ECO:0000256" key="4">
    <source>
        <dbReference type="ARBA" id="ARBA00013558"/>
    </source>
</evidence>
<dbReference type="GO" id="GO:0046872">
    <property type="term" value="F:metal ion binding"/>
    <property type="evidence" value="ECO:0007669"/>
    <property type="project" value="UniProtKB-KW"/>
</dbReference>
<comment type="similarity">
    <text evidence="3">Belongs to the class-V pyridoxal-phosphate-dependent aminotransferase family. NifS/IscS subfamily.</text>
</comment>
<keyword evidence="12" id="KW-0032">Aminotransferase</keyword>
<dbReference type="InterPro" id="IPR000192">
    <property type="entry name" value="Aminotrans_V_dom"/>
</dbReference>
<proteinExistence type="inferred from homology"/>
<keyword evidence="9" id="KW-0411">Iron-sulfur</keyword>
<dbReference type="PANTHER" id="PTHR11601:SF34">
    <property type="entry name" value="CYSTEINE DESULFURASE"/>
    <property type="match status" value="1"/>
</dbReference>
<evidence type="ECO:0000313" key="13">
    <source>
        <dbReference type="Proteomes" id="UP000293623"/>
    </source>
</evidence>
<dbReference type="GO" id="GO:0031071">
    <property type="term" value="F:cysteine desulfurase activity"/>
    <property type="evidence" value="ECO:0007669"/>
    <property type="project" value="UniProtKB-EC"/>
</dbReference>
<keyword evidence="6" id="KW-0479">Metal-binding</keyword>
<keyword evidence="7" id="KW-0663">Pyridoxal phosphate</keyword>
<evidence type="ECO:0000259" key="11">
    <source>
        <dbReference type="Pfam" id="PF00266"/>
    </source>
</evidence>
<dbReference type="PIRSF" id="PIRSF005572">
    <property type="entry name" value="NifS"/>
    <property type="match status" value="1"/>
</dbReference>
<dbReference type="InterPro" id="IPR015421">
    <property type="entry name" value="PyrdxlP-dep_Trfase_major"/>
</dbReference>
<sequence>MWVPRRTGWRARSRGVYSAAPRNRNSFEHVAISKRIYLDHAATTPLRPEAQAAMEEGFAVWANPSSPHAEGRKAKAALEDARARVKAALGWQGEVIFTSGASEALAIALSRAKADRPIVSAVEHDAVFRAARHAEVLPLVEGEADRDALDAALALPGRPIVAVQQVNPETGTLVLPEDGGALRSRVHEAGGLLLSDCSQSAGKLALPDADMAVVSAHKLGGPIGIGALLVRDFAMLEPVGGHERGYRAGTENLPAILGFAAALETGGLDGWTTTGAQRHSFAATLADRRVTPGAGQCAHILALTHPTLSAQALLIRLDAMGFAVSAGSACSSGTLKRSRVLEAFGVDEGSAARTIRISLGWSTTAGELDRFADAWAGLASA</sequence>
<organism evidence="12 13">
    <name type="scientific">Pelagerythrobacter rhizovicinus</name>
    <dbReference type="NCBI Taxonomy" id="2268576"/>
    <lineage>
        <taxon>Bacteria</taxon>
        <taxon>Pseudomonadati</taxon>
        <taxon>Pseudomonadota</taxon>
        <taxon>Alphaproteobacteria</taxon>
        <taxon>Sphingomonadales</taxon>
        <taxon>Erythrobacteraceae</taxon>
        <taxon>Pelagerythrobacter</taxon>
    </lineage>
</organism>
<dbReference type="GO" id="GO:0051536">
    <property type="term" value="F:iron-sulfur cluster binding"/>
    <property type="evidence" value="ECO:0007669"/>
    <property type="project" value="UniProtKB-KW"/>
</dbReference>
<dbReference type="InterPro" id="IPR015422">
    <property type="entry name" value="PyrdxlP-dep_Trfase_small"/>
</dbReference>
<dbReference type="PANTHER" id="PTHR11601">
    <property type="entry name" value="CYSTEINE DESULFURYLASE FAMILY MEMBER"/>
    <property type="match status" value="1"/>
</dbReference>
<evidence type="ECO:0000256" key="5">
    <source>
        <dbReference type="ARBA" id="ARBA00022679"/>
    </source>
</evidence>
<dbReference type="InterPro" id="IPR015424">
    <property type="entry name" value="PyrdxlP-dep_Trfase"/>
</dbReference>
<evidence type="ECO:0000256" key="2">
    <source>
        <dbReference type="ARBA" id="ARBA00003120"/>
    </source>
</evidence>
<dbReference type="Gene3D" id="3.40.640.10">
    <property type="entry name" value="Type I PLP-dependent aspartate aminotransferase-like (Major domain)"/>
    <property type="match status" value="1"/>
</dbReference>
<dbReference type="Gene3D" id="1.10.260.50">
    <property type="match status" value="1"/>
</dbReference>
<dbReference type="GO" id="GO:0008483">
    <property type="term" value="F:transaminase activity"/>
    <property type="evidence" value="ECO:0007669"/>
    <property type="project" value="UniProtKB-KW"/>
</dbReference>
<evidence type="ECO:0000256" key="1">
    <source>
        <dbReference type="ARBA" id="ARBA00001933"/>
    </source>
</evidence>
<dbReference type="InterPro" id="IPR016454">
    <property type="entry name" value="Cysteine_dSase"/>
</dbReference>
<protein>
    <recommendedName>
        <fullName evidence="4">Cysteine desulfurase</fullName>
    </recommendedName>
</protein>
<dbReference type="AlphaFoldDB" id="A0A4Q2KMR7"/>
<dbReference type="Proteomes" id="UP000293623">
    <property type="component" value="Unassembled WGS sequence"/>
</dbReference>
<accession>A0A4Q2KMR7</accession>
<comment type="caution">
    <text evidence="12">The sequence shown here is derived from an EMBL/GenBank/DDBJ whole genome shotgun (WGS) entry which is preliminary data.</text>
</comment>
<dbReference type="SUPFAM" id="SSF53383">
    <property type="entry name" value="PLP-dependent transferases"/>
    <property type="match status" value="1"/>
</dbReference>
<feature type="domain" description="Aminotransferase class V" evidence="11">
    <location>
        <begin position="36"/>
        <end position="371"/>
    </location>
</feature>
<keyword evidence="8" id="KW-0408">Iron</keyword>
<reference evidence="12 13" key="1">
    <citation type="submission" date="2019-01" db="EMBL/GenBank/DDBJ databases">
        <title>Altererythrobacter rhizovicinus sp. nov., isolated from the rhizosphere soil of Haloxylon ammodendron.</title>
        <authorList>
            <person name="Li H.-P."/>
            <person name="Gou J.-Y."/>
            <person name="Yao D."/>
            <person name="Han Q.-Q."/>
            <person name="Shao K.-Z."/>
            <person name="Zhao Q."/>
            <person name="Zhang J.-L."/>
        </authorList>
    </citation>
    <scope>NUCLEOTIDE SEQUENCE [LARGE SCALE GENOMIC DNA]</scope>
    <source>
        <strain evidence="12 13">AY-3R</strain>
    </source>
</reference>
<keyword evidence="5 12" id="KW-0808">Transferase</keyword>
<dbReference type="EMBL" id="SDPV01000001">
    <property type="protein sequence ID" value="RXZ65757.1"/>
    <property type="molecule type" value="Genomic_DNA"/>
</dbReference>
<gene>
    <name evidence="12" type="ORF">ETX26_03210</name>
</gene>
<evidence type="ECO:0000256" key="8">
    <source>
        <dbReference type="ARBA" id="ARBA00023004"/>
    </source>
</evidence>